<dbReference type="PANTHER" id="PTHR43240:SF5">
    <property type="entry name" value="1,4-DIHYDROXY-2-NAPHTHOYL-COA THIOESTERASE 1"/>
    <property type="match status" value="1"/>
</dbReference>
<dbReference type="PANTHER" id="PTHR43240">
    <property type="entry name" value="1,4-DIHYDROXY-2-NAPHTHOYL-COA THIOESTERASE 1"/>
    <property type="match status" value="1"/>
</dbReference>
<dbReference type="InterPro" id="IPR003736">
    <property type="entry name" value="PAAI_dom"/>
</dbReference>
<evidence type="ECO:0000256" key="1">
    <source>
        <dbReference type="ARBA" id="ARBA00008324"/>
    </source>
</evidence>
<dbReference type="GO" id="GO:0005829">
    <property type="term" value="C:cytosol"/>
    <property type="evidence" value="ECO:0007669"/>
    <property type="project" value="TreeGrafter"/>
</dbReference>
<reference evidence="3 4" key="1">
    <citation type="submission" date="2017-04" db="EMBL/GenBank/DDBJ databases">
        <authorList>
            <person name="Afonso C.L."/>
            <person name="Miller P.J."/>
            <person name="Scott M.A."/>
            <person name="Spackman E."/>
            <person name="Goraichik I."/>
            <person name="Dimitrov K.M."/>
            <person name="Suarez D.L."/>
            <person name="Swayne D.E."/>
        </authorList>
    </citation>
    <scope>NUCLEOTIDE SEQUENCE [LARGE SCALE GENOMIC DNA]</scope>
    <source>
        <strain evidence="4">XA(T)</strain>
    </source>
</reference>
<gene>
    <name evidence="3" type="ORF">B5808_09210</name>
</gene>
<proteinExistence type="inferred from homology"/>
<dbReference type="NCBIfam" id="TIGR00369">
    <property type="entry name" value="unchar_dom_1"/>
    <property type="match status" value="1"/>
</dbReference>
<evidence type="ECO:0000256" key="2">
    <source>
        <dbReference type="ARBA" id="ARBA00022801"/>
    </source>
</evidence>
<dbReference type="InterPro" id="IPR029069">
    <property type="entry name" value="HotDog_dom_sf"/>
</dbReference>
<dbReference type="GO" id="GO:0061522">
    <property type="term" value="F:1,4-dihydroxy-2-naphthoyl-CoA thioesterase activity"/>
    <property type="evidence" value="ECO:0007669"/>
    <property type="project" value="TreeGrafter"/>
</dbReference>
<dbReference type="EMBL" id="CP020715">
    <property type="protein sequence ID" value="ARJ05377.1"/>
    <property type="molecule type" value="Genomic_DNA"/>
</dbReference>
<dbReference type="Pfam" id="PF03061">
    <property type="entry name" value="4HBT"/>
    <property type="match status" value="1"/>
</dbReference>
<protein>
    <submittedName>
        <fullName evidence="3">Thioesterase</fullName>
    </submittedName>
</protein>
<dbReference type="Gene3D" id="3.10.129.10">
    <property type="entry name" value="Hotdog Thioesterase"/>
    <property type="match status" value="1"/>
</dbReference>
<dbReference type="SUPFAM" id="SSF54637">
    <property type="entry name" value="Thioesterase/thiol ester dehydrase-isomerase"/>
    <property type="match status" value="1"/>
</dbReference>
<dbReference type="RefSeq" id="WP_085019515.1">
    <property type="nucleotide sequence ID" value="NZ_BMHD01000001.1"/>
</dbReference>
<keyword evidence="4" id="KW-1185">Reference proteome</keyword>
<evidence type="ECO:0000313" key="4">
    <source>
        <dbReference type="Proteomes" id="UP000192775"/>
    </source>
</evidence>
<dbReference type="AlphaFoldDB" id="A0A1X9LJQ1"/>
<dbReference type="STRING" id="1619308.B5808_09210"/>
<dbReference type="KEGG" id="cphy:B5808_09210"/>
<dbReference type="InterPro" id="IPR006683">
    <property type="entry name" value="Thioestr_dom"/>
</dbReference>
<dbReference type="CDD" id="cd03443">
    <property type="entry name" value="PaaI_thioesterase"/>
    <property type="match status" value="1"/>
</dbReference>
<dbReference type="Proteomes" id="UP000192775">
    <property type="component" value="Chromosome"/>
</dbReference>
<accession>A0A1X9LJQ1</accession>
<name>A0A1X9LJQ1_9MICO</name>
<comment type="similarity">
    <text evidence="1">Belongs to the thioesterase PaaI family.</text>
</comment>
<sequence length="144" mass="15203">MSTPESAASEPIDVMSVLGHRGVGELAEKMGIEFLELTPEHSVATMPAEGNRQPYGIVHGGAYVVLAESMGSIAANLYAGPGRVAMGIEVNASHSGSAREGVVTGTCRALKLGRTLTTHQIEITDEAGRLLSTVRITNFIRDER</sequence>
<keyword evidence="2" id="KW-0378">Hydrolase</keyword>
<evidence type="ECO:0000313" key="3">
    <source>
        <dbReference type="EMBL" id="ARJ05377.1"/>
    </source>
</evidence>
<organism evidence="3 4">
    <name type="scientific">Cnuibacter physcomitrellae</name>
    <dbReference type="NCBI Taxonomy" id="1619308"/>
    <lineage>
        <taxon>Bacteria</taxon>
        <taxon>Bacillati</taxon>
        <taxon>Actinomycetota</taxon>
        <taxon>Actinomycetes</taxon>
        <taxon>Micrococcales</taxon>
        <taxon>Microbacteriaceae</taxon>
        <taxon>Cnuibacter</taxon>
    </lineage>
</organism>